<keyword evidence="2" id="KW-0325">Glycoprotein</keyword>
<keyword evidence="3" id="KW-1133">Transmembrane helix</keyword>
<proteinExistence type="predicted"/>
<feature type="chain" id="PRO_5035239118" description="Protein sleepless" evidence="4">
    <location>
        <begin position="26"/>
        <end position="154"/>
    </location>
</feature>
<dbReference type="SUPFAM" id="SSF57302">
    <property type="entry name" value="Snake toxin-like"/>
    <property type="match status" value="1"/>
</dbReference>
<evidence type="ECO:0000313" key="6">
    <source>
        <dbReference type="Proteomes" id="UP000789390"/>
    </source>
</evidence>
<dbReference type="AlphaFoldDB" id="A0A8J2SAB6"/>
<organism evidence="5 6">
    <name type="scientific">Daphnia galeata</name>
    <dbReference type="NCBI Taxonomy" id="27404"/>
    <lineage>
        <taxon>Eukaryota</taxon>
        <taxon>Metazoa</taxon>
        <taxon>Ecdysozoa</taxon>
        <taxon>Arthropoda</taxon>
        <taxon>Crustacea</taxon>
        <taxon>Branchiopoda</taxon>
        <taxon>Diplostraca</taxon>
        <taxon>Cladocera</taxon>
        <taxon>Anomopoda</taxon>
        <taxon>Daphniidae</taxon>
        <taxon>Daphnia</taxon>
    </lineage>
</organism>
<dbReference type="EMBL" id="CAKKLH010000346">
    <property type="protein sequence ID" value="CAH0113780.1"/>
    <property type="molecule type" value="Genomic_DNA"/>
</dbReference>
<evidence type="ECO:0008006" key="7">
    <source>
        <dbReference type="Google" id="ProtNLM"/>
    </source>
</evidence>
<name>A0A8J2SAB6_9CRUS</name>
<dbReference type="PANTHER" id="PTHR33562">
    <property type="entry name" value="ATILLA, ISOFORM B-RELATED-RELATED"/>
    <property type="match status" value="1"/>
</dbReference>
<dbReference type="GO" id="GO:0032222">
    <property type="term" value="P:regulation of synaptic transmission, cholinergic"/>
    <property type="evidence" value="ECO:0007669"/>
    <property type="project" value="InterPro"/>
</dbReference>
<keyword evidence="3" id="KW-0472">Membrane</keyword>
<feature type="transmembrane region" description="Helical" evidence="3">
    <location>
        <begin position="131"/>
        <end position="153"/>
    </location>
</feature>
<evidence type="ECO:0000256" key="1">
    <source>
        <dbReference type="ARBA" id="ARBA00022729"/>
    </source>
</evidence>
<evidence type="ECO:0000313" key="5">
    <source>
        <dbReference type="EMBL" id="CAH0113780.1"/>
    </source>
</evidence>
<dbReference type="GO" id="GO:0030431">
    <property type="term" value="P:sleep"/>
    <property type="evidence" value="ECO:0007669"/>
    <property type="project" value="InterPro"/>
</dbReference>
<feature type="signal peptide" evidence="4">
    <location>
        <begin position="1"/>
        <end position="25"/>
    </location>
</feature>
<protein>
    <recommendedName>
        <fullName evidence="7">Protein sleepless</fullName>
    </recommendedName>
</protein>
<dbReference type="PANTHER" id="PTHR33562:SF2">
    <property type="entry name" value="PROTEIN QUIVER"/>
    <property type="match status" value="1"/>
</dbReference>
<evidence type="ECO:0000256" key="3">
    <source>
        <dbReference type="SAM" id="Phobius"/>
    </source>
</evidence>
<comment type="caution">
    <text evidence="5">The sequence shown here is derived from an EMBL/GenBank/DDBJ whole genome shotgun (WGS) entry which is preliminary data.</text>
</comment>
<dbReference type="Proteomes" id="UP000789390">
    <property type="component" value="Unassembled WGS sequence"/>
</dbReference>
<dbReference type="Pfam" id="PF17064">
    <property type="entry name" value="QVR"/>
    <property type="match status" value="1"/>
</dbReference>
<dbReference type="InterPro" id="IPR031424">
    <property type="entry name" value="QVR-like"/>
</dbReference>
<evidence type="ECO:0000256" key="2">
    <source>
        <dbReference type="ARBA" id="ARBA00023180"/>
    </source>
</evidence>
<dbReference type="OrthoDB" id="6083863at2759"/>
<accession>A0A8J2SAB6</accession>
<keyword evidence="3" id="KW-0812">Transmembrane</keyword>
<reference evidence="5" key="1">
    <citation type="submission" date="2021-11" db="EMBL/GenBank/DDBJ databases">
        <authorList>
            <person name="Schell T."/>
        </authorList>
    </citation>
    <scope>NUCLEOTIDE SEQUENCE</scope>
    <source>
        <strain evidence="5">M5</strain>
    </source>
</reference>
<keyword evidence="1 4" id="KW-0732">Signal</keyword>
<dbReference type="InterPro" id="IPR045860">
    <property type="entry name" value="Snake_toxin-like_sf"/>
</dbReference>
<sequence length="154" mass="16821">MASYHSIILGLTALIFFATLHSVNCLHCWDCNSAYDPRCGDPFDNHSIAMVDCSQMSYPHLSVKEATLCRKTTQSVNGNVRVVRSCGWLNSSNEDDGKSCFKRSGSQDVFLTHCTCSGDGCNGSPSLMPTALLTIPVLLTVIFYPFSVLFHGLC</sequence>
<dbReference type="InterPro" id="IPR050975">
    <property type="entry name" value="Sleep_regulator"/>
</dbReference>
<gene>
    <name evidence="5" type="ORF">DGAL_LOCUS17692</name>
</gene>
<keyword evidence="6" id="KW-1185">Reference proteome</keyword>
<evidence type="ECO:0000256" key="4">
    <source>
        <dbReference type="SAM" id="SignalP"/>
    </source>
</evidence>